<dbReference type="GO" id="GO:0005739">
    <property type="term" value="C:mitochondrion"/>
    <property type="evidence" value="ECO:0007669"/>
    <property type="project" value="TreeGrafter"/>
</dbReference>
<evidence type="ECO:0000256" key="5">
    <source>
        <dbReference type="SAM" id="MobiDB-lite"/>
    </source>
</evidence>
<dbReference type="GO" id="GO:0000175">
    <property type="term" value="F:3'-5'-RNA exonuclease activity"/>
    <property type="evidence" value="ECO:0007669"/>
    <property type="project" value="InterPro"/>
</dbReference>
<sequence>MNSISNSFAALSLDSGDPHEDEKQANQSRENRRKMTKKEKKKASASRLNGAEGKKSDNQLDQQALGTSLSMPLVWIDLEMTGLRVEEDRILEIACIITDGRLVKTVEGPDLIISQSEECLARMGEWCQNHHSANGLVKAVQKSRVTEQEAENQ</sequence>
<evidence type="ECO:0000313" key="7">
    <source>
        <dbReference type="EMBL" id="KAH9291569.1"/>
    </source>
</evidence>
<proteinExistence type="inferred from homology"/>
<evidence type="ECO:0000259" key="6">
    <source>
        <dbReference type="Pfam" id="PF00929"/>
    </source>
</evidence>
<dbReference type="PANTHER" id="PTHR11046">
    <property type="entry name" value="OLIGORIBONUCLEASE, MITOCHONDRIAL"/>
    <property type="match status" value="1"/>
</dbReference>
<dbReference type="SUPFAM" id="SSF53098">
    <property type="entry name" value="Ribonuclease H-like"/>
    <property type="match status" value="1"/>
</dbReference>
<keyword evidence="8" id="KW-1185">Reference proteome</keyword>
<dbReference type="AlphaFoldDB" id="A0AA38C604"/>
<evidence type="ECO:0000256" key="3">
    <source>
        <dbReference type="ARBA" id="ARBA00022801"/>
    </source>
</evidence>
<dbReference type="Gene3D" id="3.30.420.10">
    <property type="entry name" value="Ribonuclease H-like superfamily/Ribonuclease H"/>
    <property type="match status" value="1"/>
</dbReference>
<accession>A0AA38C604</accession>
<dbReference type="GO" id="GO:0003676">
    <property type="term" value="F:nucleic acid binding"/>
    <property type="evidence" value="ECO:0007669"/>
    <property type="project" value="InterPro"/>
</dbReference>
<dbReference type="Pfam" id="PF00929">
    <property type="entry name" value="RNase_T"/>
    <property type="match status" value="1"/>
</dbReference>
<evidence type="ECO:0000256" key="4">
    <source>
        <dbReference type="ARBA" id="ARBA00022839"/>
    </source>
</evidence>
<evidence type="ECO:0000256" key="1">
    <source>
        <dbReference type="ARBA" id="ARBA00009921"/>
    </source>
</evidence>
<protein>
    <recommendedName>
        <fullName evidence="6">Exonuclease domain-containing protein</fullName>
    </recommendedName>
</protein>
<feature type="compositionally biased region" description="Basic residues" evidence="5">
    <location>
        <begin position="31"/>
        <end position="44"/>
    </location>
</feature>
<dbReference type="EMBL" id="JAHRHJ020003532">
    <property type="protein sequence ID" value="KAH9291569.1"/>
    <property type="molecule type" value="Genomic_DNA"/>
</dbReference>
<dbReference type="Proteomes" id="UP000824469">
    <property type="component" value="Unassembled WGS sequence"/>
</dbReference>
<comment type="similarity">
    <text evidence="1">Belongs to the oligoribonuclease family.</text>
</comment>
<dbReference type="InterPro" id="IPR036397">
    <property type="entry name" value="RNaseH_sf"/>
</dbReference>
<feature type="domain" description="Exonuclease" evidence="6">
    <location>
        <begin position="74"/>
        <end position="152"/>
    </location>
</feature>
<organism evidence="7 8">
    <name type="scientific">Taxus chinensis</name>
    <name type="common">Chinese yew</name>
    <name type="synonym">Taxus wallichiana var. chinensis</name>
    <dbReference type="NCBI Taxonomy" id="29808"/>
    <lineage>
        <taxon>Eukaryota</taxon>
        <taxon>Viridiplantae</taxon>
        <taxon>Streptophyta</taxon>
        <taxon>Embryophyta</taxon>
        <taxon>Tracheophyta</taxon>
        <taxon>Spermatophyta</taxon>
        <taxon>Pinopsida</taxon>
        <taxon>Pinidae</taxon>
        <taxon>Conifers II</taxon>
        <taxon>Cupressales</taxon>
        <taxon>Taxaceae</taxon>
        <taxon>Taxus</taxon>
    </lineage>
</organism>
<dbReference type="InterPro" id="IPR012337">
    <property type="entry name" value="RNaseH-like_sf"/>
</dbReference>
<keyword evidence="2" id="KW-0540">Nuclease</keyword>
<reference evidence="7 8" key="1">
    <citation type="journal article" date="2021" name="Nat. Plants">
        <title>The Taxus genome provides insights into paclitaxel biosynthesis.</title>
        <authorList>
            <person name="Xiong X."/>
            <person name="Gou J."/>
            <person name="Liao Q."/>
            <person name="Li Y."/>
            <person name="Zhou Q."/>
            <person name="Bi G."/>
            <person name="Li C."/>
            <person name="Du R."/>
            <person name="Wang X."/>
            <person name="Sun T."/>
            <person name="Guo L."/>
            <person name="Liang H."/>
            <person name="Lu P."/>
            <person name="Wu Y."/>
            <person name="Zhang Z."/>
            <person name="Ro D.K."/>
            <person name="Shang Y."/>
            <person name="Huang S."/>
            <person name="Yan J."/>
        </authorList>
    </citation>
    <scope>NUCLEOTIDE SEQUENCE [LARGE SCALE GENOMIC DNA]</scope>
    <source>
        <strain evidence="7">Ta-2019</strain>
    </source>
</reference>
<dbReference type="InterPro" id="IPR013520">
    <property type="entry name" value="Ribonucl_H"/>
</dbReference>
<keyword evidence="4" id="KW-0269">Exonuclease</keyword>
<comment type="caution">
    <text evidence="7">The sequence shown here is derived from an EMBL/GenBank/DDBJ whole genome shotgun (WGS) entry which is preliminary data.</text>
</comment>
<evidence type="ECO:0000313" key="8">
    <source>
        <dbReference type="Proteomes" id="UP000824469"/>
    </source>
</evidence>
<dbReference type="PANTHER" id="PTHR11046:SF0">
    <property type="entry name" value="OLIGORIBONUCLEASE, MITOCHONDRIAL"/>
    <property type="match status" value="1"/>
</dbReference>
<name>A0AA38C604_TAXCH</name>
<gene>
    <name evidence="7" type="ORF">KI387_043242</name>
</gene>
<feature type="region of interest" description="Disordered" evidence="5">
    <location>
        <begin position="1"/>
        <end position="63"/>
    </location>
</feature>
<dbReference type="InterPro" id="IPR022894">
    <property type="entry name" value="Oligoribonuclease"/>
</dbReference>
<keyword evidence="3" id="KW-0378">Hydrolase</keyword>
<feature type="non-terminal residue" evidence="7">
    <location>
        <position position="153"/>
    </location>
</feature>
<evidence type="ECO:0000256" key="2">
    <source>
        <dbReference type="ARBA" id="ARBA00022722"/>
    </source>
</evidence>